<reference evidence="2" key="1">
    <citation type="submission" date="2017-03" db="EMBL/GenBank/DDBJ databases">
        <title>Phytopthora megakarya and P. palmivora, two closely related causual agents of cacao black pod achieved similar genome size and gene model numbers by different mechanisms.</title>
        <authorList>
            <person name="Ali S."/>
            <person name="Shao J."/>
            <person name="Larry D.J."/>
            <person name="Kronmiller B."/>
            <person name="Shen D."/>
            <person name="Strem M.D."/>
            <person name="Melnick R.L."/>
            <person name="Guiltinan M.J."/>
            <person name="Tyler B.M."/>
            <person name="Meinhardt L.W."/>
            <person name="Bailey B.A."/>
        </authorList>
    </citation>
    <scope>NUCLEOTIDE SEQUENCE [LARGE SCALE GENOMIC DNA]</scope>
    <source>
        <strain evidence="2">zdho120</strain>
    </source>
</reference>
<organism evidence="1 2">
    <name type="scientific">Phytophthora megakarya</name>
    <dbReference type="NCBI Taxonomy" id="4795"/>
    <lineage>
        <taxon>Eukaryota</taxon>
        <taxon>Sar</taxon>
        <taxon>Stramenopiles</taxon>
        <taxon>Oomycota</taxon>
        <taxon>Peronosporomycetes</taxon>
        <taxon>Peronosporales</taxon>
        <taxon>Peronosporaceae</taxon>
        <taxon>Phytophthora</taxon>
    </lineage>
</organism>
<sequence>MTARKIDVNMGITTLEGQDLAERLTLLRVTDVDNLEEVIRARDRAKNRQKKAVFGSGKYRQKIIHTTPLFQRNKCVQSRSKRTTESDSDIDSHRRTFLAANEAVTPKSRRTGIHDFWTVIMSIMIATRRSTVMVLNVINARTVDQRSTQILVVGGVLHEVRQERTSLGSLPLRVSWMWKLHDIGKCPMEEFYNQIGQWLNPTKHMGMLPKAAEKMLN</sequence>
<dbReference type="EMBL" id="NBNE01009221">
    <property type="protein sequence ID" value="OWY98632.1"/>
    <property type="molecule type" value="Genomic_DNA"/>
</dbReference>
<gene>
    <name evidence="1" type="ORF">PHMEG_00030557</name>
</gene>
<comment type="caution">
    <text evidence="1">The sequence shown here is derived from an EMBL/GenBank/DDBJ whole genome shotgun (WGS) entry which is preliminary data.</text>
</comment>
<evidence type="ECO:0000313" key="1">
    <source>
        <dbReference type="EMBL" id="OWY98632.1"/>
    </source>
</evidence>
<accession>A0A225V024</accession>
<keyword evidence="2" id="KW-1185">Reference proteome</keyword>
<name>A0A225V024_9STRA</name>
<dbReference type="Proteomes" id="UP000198211">
    <property type="component" value="Unassembled WGS sequence"/>
</dbReference>
<protein>
    <submittedName>
        <fullName evidence="1">Uncharacterized protein</fullName>
    </submittedName>
</protein>
<evidence type="ECO:0000313" key="2">
    <source>
        <dbReference type="Proteomes" id="UP000198211"/>
    </source>
</evidence>
<proteinExistence type="predicted"/>
<dbReference type="AlphaFoldDB" id="A0A225V024"/>